<evidence type="ECO:0000256" key="2">
    <source>
        <dbReference type="ARBA" id="ARBA00023012"/>
    </source>
</evidence>
<evidence type="ECO:0000313" key="11">
    <source>
        <dbReference type="Proteomes" id="UP000242999"/>
    </source>
</evidence>
<evidence type="ECO:0000256" key="1">
    <source>
        <dbReference type="ARBA" id="ARBA00022553"/>
    </source>
</evidence>
<feature type="modified residue" description="4-aspartylphosphate" evidence="6">
    <location>
        <position position="51"/>
    </location>
</feature>
<dbReference type="SUPFAM" id="SSF52172">
    <property type="entry name" value="CheY-like"/>
    <property type="match status" value="1"/>
</dbReference>
<gene>
    <name evidence="10" type="ORF">SAMN05421831_101245</name>
</gene>
<keyword evidence="4 7" id="KW-0238">DNA-binding</keyword>
<accession>A0A1H6Q6S5</accession>
<dbReference type="InterPro" id="IPR011006">
    <property type="entry name" value="CheY-like_superfamily"/>
</dbReference>
<reference evidence="11" key="1">
    <citation type="submission" date="2016-10" db="EMBL/GenBank/DDBJ databases">
        <authorList>
            <person name="Varghese N."/>
            <person name="Submissions S."/>
        </authorList>
    </citation>
    <scope>NUCLEOTIDE SEQUENCE [LARGE SCALE GENOMIC DNA]</scope>
    <source>
        <strain evidence="11">DSM 7165</strain>
    </source>
</reference>
<evidence type="ECO:0000256" key="6">
    <source>
        <dbReference type="PROSITE-ProRule" id="PRU00169"/>
    </source>
</evidence>
<dbReference type="FunFam" id="3.40.50.2300:FF:000002">
    <property type="entry name" value="DNA-binding response regulator PhoP"/>
    <property type="match status" value="1"/>
</dbReference>
<dbReference type="Proteomes" id="UP000242999">
    <property type="component" value="Unassembled WGS sequence"/>
</dbReference>
<feature type="DNA-binding region" description="OmpR/PhoB-type" evidence="7">
    <location>
        <begin position="124"/>
        <end position="218"/>
    </location>
</feature>
<evidence type="ECO:0000256" key="7">
    <source>
        <dbReference type="PROSITE-ProRule" id="PRU01091"/>
    </source>
</evidence>
<dbReference type="EMBL" id="FNYH01000001">
    <property type="protein sequence ID" value="SEI39483.1"/>
    <property type="molecule type" value="Genomic_DNA"/>
</dbReference>
<organism evidence="10 11">
    <name type="scientific">Allopseudospirillum japonicum</name>
    <dbReference type="NCBI Taxonomy" id="64971"/>
    <lineage>
        <taxon>Bacteria</taxon>
        <taxon>Pseudomonadati</taxon>
        <taxon>Pseudomonadota</taxon>
        <taxon>Gammaproteobacteria</taxon>
        <taxon>Oceanospirillales</taxon>
        <taxon>Oceanospirillaceae</taxon>
        <taxon>Allopseudospirillum</taxon>
    </lineage>
</organism>
<keyword evidence="2" id="KW-0902">Two-component regulatory system</keyword>
<dbReference type="InterPro" id="IPR036388">
    <property type="entry name" value="WH-like_DNA-bd_sf"/>
</dbReference>
<dbReference type="Pfam" id="PF00486">
    <property type="entry name" value="Trans_reg_C"/>
    <property type="match status" value="1"/>
</dbReference>
<proteinExistence type="predicted"/>
<name>A0A1H6Q6S5_9GAMM</name>
<dbReference type="PROSITE" id="PS51755">
    <property type="entry name" value="OMPR_PHOB"/>
    <property type="match status" value="1"/>
</dbReference>
<dbReference type="PANTHER" id="PTHR48111">
    <property type="entry name" value="REGULATOR OF RPOS"/>
    <property type="match status" value="1"/>
</dbReference>
<keyword evidence="3" id="KW-0805">Transcription regulation</keyword>
<dbReference type="CDD" id="cd17624">
    <property type="entry name" value="REC_OmpR_PmrA-like"/>
    <property type="match status" value="1"/>
</dbReference>
<dbReference type="GO" id="GO:0006355">
    <property type="term" value="P:regulation of DNA-templated transcription"/>
    <property type="evidence" value="ECO:0007669"/>
    <property type="project" value="InterPro"/>
</dbReference>
<dbReference type="InterPro" id="IPR001867">
    <property type="entry name" value="OmpR/PhoB-type_DNA-bd"/>
</dbReference>
<dbReference type="GO" id="GO:0005829">
    <property type="term" value="C:cytosol"/>
    <property type="evidence" value="ECO:0007669"/>
    <property type="project" value="TreeGrafter"/>
</dbReference>
<evidence type="ECO:0000259" key="8">
    <source>
        <dbReference type="PROSITE" id="PS50110"/>
    </source>
</evidence>
<evidence type="ECO:0000256" key="4">
    <source>
        <dbReference type="ARBA" id="ARBA00023125"/>
    </source>
</evidence>
<dbReference type="OrthoDB" id="9802426at2"/>
<keyword evidence="1 6" id="KW-0597">Phosphoprotein</keyword>
<evidence type="ECO:0000313" key="10">
    <source>
        <dbReference type="EMBL" id="SEI39483.1"/>
    </source>
</evidence>
<dbReference type="GO" id="GO:0032993">
    <property type="term" value="C:protein-DNA complex"/>
    <property type="evidence" value="ECO:0007669"/>
    <property type="project" value="TreeGrafter"/>
</dbReference>
<dbReference type="PROSITE" id="PS50110">
    <property type="entry name" value="RESPONSE_REGULATORY"/>
    <property type="match status" value="1"/>
</dbReference>
<sequence>MRILLVEDDTLLAEGVKTALIQHQYRVDWVADGQAALHALAVEPFDAMILDLGLPSIDGMRVLTQVRRDQQNLPVLILTARDALESRLAGLNAGADDYLLKPFELAELLARLRAIMRRALGQAQDQILLGDLVLDTQLQEVYWQGCLVHLSRREYALLLELVKHRNRVLSRQQLETLIYGWDDEVESNALEVHIHHLRKKLAPHLIRTLRGVGYLLHLNETP</sequence>
<dbReference type="Gene3D" id="6.10.250.690">
    <property type="match status" value="1"/>
</dbReference>
<dbReference type="GO" id="GO:0000156">
    <property type="term" value="F:phosphorelay response regulator activity"/>
    <property type="evidence" value="ECO:0007669"/>
    <property type="project" value="TreeGrafter"/>
</dbReference>
<dbReference type="Pfam" id="PF00072">
    <property type="entry name" value="Response_reg"/>
    <property type="match status" value="1"/>
</dbReference>
<evidence type="ECO:0000256" key="3">
    <source>
        <dbReference type="ARBA" id="ARBA00023015"/>
    </source>
</evidence>
<evidence type="ECO:0000259" key="9">
    <source>
        <dbReference type="PROSITE" id="PS51755"/>
    </source>
</evidence>
<dbReference type="RefSeq" id="WP_093308128.1">
    <property type="nucleotide sequence ID" value="NZ_FNYH01000001.1"/>
</dbReference>
<dbReference type="AlphaFoldDB" id="A0A1H6Q6S5"/>
<dbReference type="InterPro" id="IPR039420">
    <property type="entry name" value="WalR-like"/>
</dbReference>
<feature type="domain" description="OmpR/PhoB-type" evidence="9">
    <location>
        <begin position="124"/>
        <end position="218"/>
    </location>
</feature>
<protein>
    <submittedName>
        <fullName evidence="10">Two-component system, OmpR family, response regulator QseB</fullName>
    </submittedName>
</protein>
<dbReference type="GO" id="GO:0000976">
    <property type="term" value="F:transcription cis-regulatory region binding"/>
    <property type="evidence" value="ECO:0007669"/>
    <property type="project" value="TreeGrafter"/>
</dbReference>
<dbReference type="SMART" id="SM00448">
    <property type="entry name" value="REC"/>
    <property type="match status" value="1"/>
</dbReference>
<dbReference type="PANTHER" id="PTHR48111:SF67">
    <property type="entry name" value="TRANSCRIPTIONAL REGULATORY PROTEIN TCTD"/>
    <property type="match status" value="1"/>
</dbReference>
<keyword evidence="11" id="KW-1185">Reference proteome</keyword>
<dbReference type="InterPro" id="IPR001789">
    <property type="entry name" value="Sig_transdc_resp-reg_receiver"/>
</dbReference>
<evidence type="ECO:0000256" key="5">
    <source>
        <dbReference type="ARBA" id="ARBA00023163"/>
    </source>
</evidence>
<dbReference type="Gene3D" id="3.40.50.2300">
    <property type="match status" value="1"/>
</dbReference>
<dbReference type="SMART" id="SM00862">
    <property type="entry name" value="Trans_reg_C"/>
    <property type="match status" value="1"/>
</dbReference>
<dbReference type="CDD" id="cd00383">
    <property type="entry name" value="trans_reg_C"/>
    <property type="match status" value="1"/>
</dbReference>
<keyword evidence="5" id="KW-0804">Transcription</keyword>
<feature type="domain" description="Response regulatory" evidence="8">
    <location>
        <begin position="2"/>
        <end position="116"/>
    </location>
</feature>
<dbReference type="Gene3D" id="1.10.10.10">
    <property type="entry name" value="Winged helix-like DNA-binding domain superfamily/Winged helix DNA-binding domain"/>
    <property type="match status" value="1"/>
</dbReference>
<dbReference type="STRING" id="64971.SAMN05421831_101245"/>